<evidence type="ECO:0000313" key="2">
    <source>
        <dbReference type="EMBL" id="CAG7837725.1"/>
    </source>
</evidence>
<feature type="region of interest" description="Disordered" evidence="1">
    <location>
        <begin position="874"/>
        <end position="1038"/>
    </location>
</feature>
<feature type="compositionally biased region" description="Polar residues" evidence="1">
    <location>
        <begin position="883"/>
        <end position="898"/>
    </location>
</feature>
<feature type="compositionally biased region" description="Polar residues" evidence="1">
    <location>
        <begin position="747"/>
        <end position="772"/>
    </location>
</feature>
<proteinExistence type="predicted"/>
<feature type="compositionally biased region" description="Pro residues" evidence="1">
    <location>
        <begin position="424"/>
        <end position="441"/>
    </location>
</feature>
<dbReference type="OrthoDB" id="6605262at2759"/>
<accession>A0A8J2MF42</accession>
<comment type="caution">
    <text evidence="2">The sequence shown here is derived from an EMBL/GenBank/DDBJ whole genome shotgun (WGS) entry which is preliminary data.</text>
</comment>
<feature type="region of interest" description="Disordered" evidence="1">
    <location>
        <begin position="747"/>
        <end position="788"/>
    </location>
</feature>
<feature type="region of interest" description="Disordered" evidence="1">
    <location>
        <begin position="1"/>
        <end position="33"/>
    </location>
</feature>
<feature type="compositionally biased region" description="Basic and acidic residues" evidence="1">
    <location>
        <begin position="90"/>
        <end position="105"/>
    </location>
</feature>
<dbReference type="AlphaFoldDB" id="A0A8J2MF42"/>
<feature type="region of interest" description="Disordered" evidence="1">
    <location>
        <begin position="77"/>
        <end position="105"/>
    </location>
</feature>
<sequence length="1038" mass="116674">MVADGDRPTVLSVQKYESGPPVAPSPDGQLVSADGDTLAATKQEEWVTKRKVELTTTKQIETRVKRQVVLEDGKVVDDSGPIVTTNTTEDTDKKESEHTEHLTHGDDQEVGEGWVAIEQLPEEAVVKETNERKVTTHDEVEDILETEQVQHLGDVSNQPEKGESILSENLVRAIREGSDTRRAVLTKSDTSSGNNRRELVPLSPQELDALPKRVLNQSRRHDRTTDIEDTKEVSKVKENGNVVTEITRRHEHEEFHNEDIPDSDSDEFEHIENREGNHDYSHAKNEDLIEYVAVPRGGNPSQGVKVADGAHLVSENISSERHGDEDLWDSVSERIRKLPKTDQLFQANNKLNQTPISRSDVLTQRPLDIDQEEYTRKNETNRWLNSHFGSSSSSLNSETSPRSPLHLTPQGIHVTMTSRSSPLNSPPPPPPMPPSSGPQPPYSSRLAKGKSSKSENEPSSGGKRITFSDAPPRSSPLPPKDAQSDLRNRHEDVIRSLNSQLGRVAVTKSGKLWDEEPTPTPPPRSRRRNSPDIRSVHTPDHTAPINQAGIMNHPRKYTTDFPAALMDKNNDIGERKGYERREQSFGYTGPMGRPLTREELESGNIGDSSYVTKHSDYYKTNETNNPAQTILYENGDAEVTQRKTVERRQKTFNYDGPSQKQFQPKYVLGAPTSMMSRLKGIEYTGPIEDPADNSRSQTLPRRRFYFGDDEGSLINKSIERRNETHETRRGKELRFGTDDINVSISNSYNQHNQTVNNETRRGSLNRSLSFTPRSLGREKPSYPSSQPITQENKLHQNYKSNPHLVDSPDLLSPRLITNMSRSTRDVHNVTSANYSTDRIDNHYGTRQETYQNTNNVSRSKRTFLDNVRKNSPDLYDPVLRGSKASSPARSMTPTNSYGSPVRTFGNETRLVSRPQNSPRALGGANSPMSDDYSETYRMSSSTPEQDYNKPRISTDTTSKFSRRTLRGVDGQPAGKVESSETTTRTKSRYKESEVMYPNGRRVGSPANFKTEFQPQLTSGGSVIIPVRDTNNNKNSHYK</sequence>
<feature type="region of interest" description="Disordered" evidence="1">
    <location>
        <begin position="383"/>
        <end position="548"/>
    </location>
</feature>
<keyword evidence="3" id="KW-1185">Reference proteome</keyword>
<feature type="compositionally biased region" description="Low complexity" evidence="1">
    <location>
        <begin position="386"/>
        <end position="403"/>
    </location>
</feature>
<feature type="compositionally biased region" description="Basic and acidic residues" evidence="1">
    <location>
        <begin position="529"/>
        <end position="540"/>
    </location>
</feature>
<name>A0A8J2MF42_9HEXA</name>
<gene>
    <name evidence="2" type="ORF">AFUS01_LOCUS46790</name>
</gene>
<evidence type="ECO:0000313" key="3">
    <source>
        <dbReference type="Proteomes" id="UP000708208"/>
    </source>
</evidence>
<feature type="compositionally biased region" description="Polar residues" evidence="1">
    <location>
        <begin position="936"/>
        <end position="959"/>
    </location>
</feature>
<organism evidence="2 3">
    <name type="scientific">Allacma fusca</name>
    <dbReference type="NCBI Taxonomy" id="39272"/>
    <lineage>
        <taxon>Eukaryota</taxon>
        <taxon>Metazoa</taxon>
        <taxon>Ecdysozoa</taxon>
        <taxon>Arthropoda</taxon>
        <taxon>Hexapoda</taxon>
        <taxon>Collembola</taxon>
        <taxon>Symphypleona</taxon>
        <taxon>Sminthuridae</taxon>
        <taxon>Allacma</taxon>
    </lineage>
</organism>
<dbReference type="Proteomes" id="UP000708208">
    <property type="component" value="Unassembled WGS sequence"/>
</dbReference>
<evidence type="ECO:0000256" key="1">
    <source>
        <dbReference type="SAM" id="MobiDB-lite"/>
    </source>
</evidence>
<feature type="compositionally biased region" description="Polar residues" evidence="1">
    <location>
        <begin position="1010"/>
        <end position="1020"/>
    </location>
</feature>
<protein>
    <submittedName>
        <fullName evidence="2">Uncharacterized protein</fullName>
    </submittedName>
</protein>
<feature type="compositionally biased region" description="Basic and acidic residues" evidence="1">
    <location>
        <begin position="482"/>
        <end position="494"/>
    </location>
</feature>
<feature type="compositionally biased region" description="Polar residues" evidence="1">
    <location>
        <begin position="1028"/>
        <end position="1038"/>
    </location>
</feature>
<dbReference type="EMBL" id="CAJVCH010571517">
    <property type="protein sequence ID" value="CAG7837725.1"/>
    <property type="molecule type" value="Genomic_DNA"/>
</dbReference>
<reference evidence="2" key="1">
    <citation type="submission" date="2021-06" db="EMBL/GenBank/DDBJ databases">
        <authorList>
            <person name="Hodson N. C."/>
            <person name="Mongue J. A."/>
            <person name="Jaron S. K."/>
        </authorList>
    </citation>
    <scope>NUCLEOTIDE SEQUENCE</scope>
</reference>